<dbReference type="EMBL" id="BLAY01000424">
    <property type="protein sequence ID" value="GET44577.1"/>
    <property type="molecule type" value="Genomic_DNA"/>
</dbReference>
<dbReference type="RefSeq" id="WP_226594781.1">
    <property type="nucleotide sequence ID" value="NZ_BLAY01000424.1"/>
</dbReference>
<sequence length="179" mass="20182">MRCPCIPTLTLQVERGTYSPSNSPLVKSIESRERIICAVEQADAKALIEELPKGLDTLLGSEFGQRQLSGGEWQKLALARAFMRHSQIQVLDEPTSAQDIETEHDIYKRFSQLSCNRITVLISHRLSAVRMADRILYLANGRIQEIGSHAELMALNGEYARLYKLQALQYGYQTTEELG</sequence>
<dbReference type="PANTHER" id="PTHR43394">
    <property type="entry name" value="ATP-DEPENDENT PERMEASE MDL1, MITOCHONDRIAL"/>
    <property type="match status" value="1"/>
</dbReference>
<dbReference type="InterPro" id="IPR017871">
    <property type="entry name" value="ABC_transporter-like_CS"/>
</dbReference>
<dbReference type="PROSITE" id="PS00211">
    <property type="entry name" value="ABC_TRANSPORTER_1"/>
    <property type="match status" value="1"/>
</dbReference>
<name>A0AAV3XUP7_9CYAN</name>
<dbReference type="Gene3D" id="3.40.50.300">
    <property type="entry name" value="P-loop containing nucleotide triphosphate hydrolases"/>
    <property type="match status" value="1"/>
</dbReference>
<proteinExistence type="predicted"/>
<evidence type="ECO:0000259" key="1">
    <source>
        <dbReference type="Pfam" id="PF00005"/>
    </source>
</evidence>
<gene>
    <name evidence="2" type="ORF">MiSe_94070</name>
</gene>
<dbReference type="GO" id="GO:0005524">
    <property type="term" value="F:ATP binding"/>
    <property type="evidence" value="ECO:0007669"/>
    <property type="project" value="InterPro"/>
</dbReference>
<dbReference type="InterPro" id="IPR003439">
    <property type="entry name" value="ABC_transporter-like_ATP-bd"/>
</dbReference>
<dbReference type="Proteomes" id="UP001050975">
    <property type="component" value="Unassembled WGS sequence"/>
</dbReference>
<dbReference type="SUPFAM" id="SSF52540">
    <property type="entry name" value="P-loop containing nucleoside triphosphate hydrolases"/>
    <property type="match status" value="1"/>
</dbReference>
<evidence type="ECO:0000313" key="3">
    <source>
        <dbReference type="Proteomes" id="UP001050975"/>
    </source>
</evidence>
<dbReference type="AlphaFoldDB" id="A0AAV3XUP7"/>
<reference evidence="2" key="1">
    <citation type="submission" date="2019-10" db="EMBL/GenBank/DDBJ databases">
        <title>Draft genome sequece of Microseira wollei NIES-4236.</title>
        <authorList>
            <person name="Yamaguchi H."/>
            <person name="Suzuki S."/>
            <person name="Kawachi M."/>
        </authorList>
    </citation>
    <scope>NUCLEOTIDE SEQUENCE</scope>
    <source>
        <strain evidence="2">NIES-4236</strain>
    </source>
</reference>
<dbReference type="GO" id="GO:0015421">
    <property type="term" value="F:ABC-type oligopeptide transporter activity"/>
    <property type="evidence" value="ECO:0007669"/>
    <property type="project" value="TreeGrafter"/>
</dbReference>
<dbReference type="PANTHER" id="PTHR43394:SF1">
    <property type="entry name" value="ATP-BINDING CASSETTE SUB-FAMILY B MEMBER 10, MITOCHONDRIAL"/>
    <property type="match status" value="1"/>
</dbReference>
<dbReference type="InterPro" id="IPR027417">
    <property type="entry name" value="P-loop_NTPase"/>
</dbReference>
<organism evidence="2 3">
    <name type="scientific">Microseira wollei NIES-4236</name>
    <dbReference type="NCBI Taxonomy" id="2530354"/>
    <lineage>
        <taxon>Bacteria</taxon>
        <taxon>Bacillati</taxon>
        <taxon>Cyanobacteriota</taxon>
        <taxon>Cyanophyceae</taxon>
        <taxon>Oscillatoriophycideae</taxon>
        <taxon>Aerosakkonematales</taxon>
        <taxon>Aerosakkonemataceae</taxon>
        <taxon>Microseira</taxon>
    </lineage>
</organism>
<dbReference type="Pfam" id="PF00005">
    <property type="entry name" value="ABC_tran"/>
    <property type="match status" value="1"/>
</dbReference>
<accession>A0AAV3XUP7</accession>
<keyword evidence="3" id="KW-1185">Reference proteome</keyword>
<protein>
    <submittedName>
        <fullName evidence="2">ABC transporter</fullName>
    </submittedName>
</protein>
<evidence type="ECO:0000313" key="2">
    <source>
        <dbReference type="EMBL" id="GET44577.1"/>
    </source>
</evidence>
<dbReference type="InterPro" id="IPR039421">
    <property type="entry name" value="Type_1_exporter"/>
</dbReference>
<comment type="caution">
    <text evidence="2">The sequence shown here is derived from an EMBL/GenBank/DDBJ whole genome shotgun (WGS) entry which is preliminary data.</text>
</comment>
<feature type="domain" description="ABC transporter" evidence="1">
    <location>
        <begin position="25"/>
        <end position="96"/>
    </location>
</feature>
<dbReference type="GO" id="GO:0016887">
    <property type="term" value="F:ATP hydrolysis activity"/>
    <property type="evidence" value="ECO:0007669"/>
    <property type="project" value="InterPro"/>
</dbReference>